<reference evidence="12 13" key="1">
    <citation type="submission" date="2021-10" db="EMBL/GenBank/DDBJ databases">
        <title>Anaerobic single-cell dispensing facilitates the cultivation of human gut bacteria.</title>
        <authorList>
            <person name="Afrizal A."/>
        </authorList>
    </citation>
    <scope>NUCLEOTIDE SEQUENCE [LARGE SCALE GENOMIC DNA]</scope>
    <source>
        <strain evidence="12 13">CLA-AA-H277</strain>
    </source>
</reference>
<dbReference type="PROSITE" id="PS00198">
    <property type="entry name" value="4FE4S_FER_1"/>
    <property type="match status" value="1"/>
</dbReference>
<keyword evidence="8" id="KW-0411">Iron-sulfur</keyword>
<keyword evidence="7" id="KW-0408">Iron</keyword>
<dbReference type="InterPro" id="IPR017896">
    <property type="entry name" value="4Fe4S_Fe-S-bd"/>
</dbReference>
<proteinExistence type="inferred from homology"/>
<organism evidence="12 13">
    <name type="scientific">Fusicatenibacter faecihominis</name>
    <dbReference type="NCBI Taxonomy" id="2881276"/>
    <lineage>
        <taxon>Bacteria</taxon>
        <taxon>Bacillati</taxon>
        <taxon>Bacillota</taxon>
        <taxon>Clostridia</taxon>
        <taxon>Lachnospirales</taxon>
        <taxon>Lachnospiraceae</taxon>
        <taxon>Fusicatenibacter</taxon>
    </lineage>
</organism>
<keyword evidence="4" id="KW-0949">S-adenosyl-L-methionine</keyword>
<keyword evidence="6" id="KW-0560">Oxidoreductase</keyword>
<dbReference type="CDD" id="cd01335">
    <property type="entry name" value="Radical_SAM"/>
    <property type="match status" value="1"/>
</dbReference>
<evidence type="ECO:0000259" key="11">
    <source>
        <dbReference type="PROSITE" id="PS51918"/>
    </source>
</evidence>
<dbReference type="PIRSF" id="PIRSF000371">
    <property type="entry name" value="PFL_act_enz"/>
    <property type="match status" value="1"/>
</dbReference>
<feature type="domain" description="Radical SAM core" evidence="11">
    <location>
        <begin position="28"/>
        <end position="289"/>
    </location>
</feature>
<dbReference type="InterPro" id="IPR058240">
    <property type="entry name" value="rSAM_sf"/>
</dbReference>
<dbReference type="InterPro" id="IPR007197">
    <property type="entry name" value="rSAM"/>
</dbReference>
<protein>
    <submittedName>
        <fullName evidence="12">YjjW family glycine radical enzyme activase</fullName>
    </submittedName>
</protein>
<evidence type="ECO:0000313" key="13">
    <source>
        <dbReference type="Proteomes" id="UP001197875"/>
    </source>
</evidence>
<evidence type="ECO:0000259" key="10">
    <source>
        <dbReference type="PROSITE" id="PS51379"/>
    </source>
</evidence>
<dbReference type="InterPro" id="IPR023912">
    <property type="entry name" value="YjjW_bact"/>
</dbReference>
<dbReference type="PROSITE" id="PS01087">
    <property type="entry name" value="RADICAL_ACTIVATING"/>
    <property type="match status" value="1"/>
</dbReference>
<dbReference type="Pfam" id="PF00037">
    <property type="entry name" value="Fer4"/>
    <property type="match status" value="1"/>
</dbReference>
<keyword evidence="5" id="KW-0479">Metal-binding</keyword>
<dbReference type="SUPFAM" id="SSF102114">
    <property type="entry name" value="Radical SAM enzymes"/>
    <property type="match status" value="1"/>
</dbReference>
<dbReference type="Pfam" id="PF04055">
    <property type="entry name" value="Radical_SAM"/>
    <property type="match status" value="1"/>
</dbReference>
<gene>
    <name evidence="12" type="ORF">LKD71_10985</name>
</gene>
<dbReference type="SFLD" id="SFLDG01118">
    <property type="entry name" value="activating_enzymes__group_2"/>
    <property type="match status" value="1"/>
</dbReference>
<dbReference type="GO" id="GO:0051539">
    <property type="term" value="F:4 iron, 4 sulfur cluster binding"/>
    <property type="evidence" value="ECO:0007669"/>
    <property type="project" value="UniProtKB-KW"/>
</dbReference>
<dbReference type="SFLD" id="SFLDF00392">
    <property type="entry name" value="YjjI_activase"/>
    <property type="match status" value="1"/>
</dbReference>
<dbReference type="GO" id="GO:0046872">
    <property type="term" value="F:metal ion binding"/>
    <property type="evidence" value="ECO:0007669"/>
    <property type="project" value="UniProtKB-KW"/>
</dbReference>
<evidence type="ECO:0000256" key="1">
    <source>
        <dbReference type="ARBA" id="ARBA00001966"/>
    </source>
</evidence>
<evidence type="ECO:0000256" key="4">
    <source>
        <dbReference type="ARBA" id="ARBA00022691"/>
    </source>
</evidence>
<keyword evidence="3" id="KW-0004">4Fe-4S</keyword>
<name>A0AAE3DTZ1_9FIRM</name>
<evidence type="ECO:0000313" key="12">
    <source>
        <dbReference type="EMBL" id="MCC2190325.1"/>
    </source>
</evidence>
<evidence type="ECO:0000256" key="8">
    <source>
        <dbReference type="ARBA" id="ARBA00023014"/>
    </source>
</evidence>
<dbReference type="PANTHER" id="PTHR30352">
    <property type="entry name" value="PYRUVATE FORMATE-LYASE-ACTIVATING ENZYME"/>
    <property type="match status" value="1"/>
</dbReference>
<evidence type="ECO:0000256" key="9">
    <source>
        <dbReference type="ARBA" id="ARBA00047365"/>
    </source>
</evidence>
<evidence type="ECO:0000256" key="5">
    <source>
        <dbReference type="ARBA" id="ARBA00022723"/>
    </source>
</evidence>
<feature type="domain" description="4Fe-4S ferredoxin-type" evidence="10">
    <location>
        <begin position="79"/>
        <end position="108"/>
    </location>
</feature>
<dbReference type="InterPro" id="IPR017900">
    <property type="entry name" value="4Fe4S_Fe_S_CS"/>
</dbReference>
<dbReference type="SFLD" id="SFLDS00029">
    <property type="entry name" value="Radical_SAM"/>
    <property type="match status" value="1"/>
</dbReference>
<dbReference type="EMBL" id="JAJEPR010000018">
    <property type="protein sequence ID" value="MCC2190325.1"/>
    <property type="molecule type" value="Genomic_DNA"/>
</dbReference>
<dbReference type="InterPro" id="IPR034457">
    <property type="entry name" value="Organic_radical-activating"/>
</dbReference>
<comment type="caution">
    <text evidence="12">The sequence shown here is derived from an EMBL/GenBank/DDBJ whole genome shotgun (WGS) entry which is preliminary data.</text>
</comment>
<dbReference type="SUPFAM" id="SSF54862">
    <property type="entry name" value="4Fe-4S ferredoxins"/>
    <property type="match status" value="1"/>
</dbReference>
<dbReference type="RefSeq" id="WP_227615441.1">
    <property type="nucleotide sequence ID" value="NZ_JAJEPR010000018.1"/>
</dbReference>
<dbReference type="InterPro" id="IPR013785">
    <property type="entry name" value="Aldolase_TIM"/>
</dbReference>
<comment type="cofactor">
    <cofactor evidence="1">
        <name>[4Fe-4S] cluster</name>
        <dbReference type="ChEBI" id="CHEBI:49883"/>
    </cofactor>
</comment>
<feature type="domain" description="4Fe-4S ferredoxin-type" evidence="10">
    <location>
        <begin position="46"/>
        <end position="78"/>
    </location>
</feature>
<evidence type="ECO:0000256" key="7">
    <source>
        <dbReference type="ARBA" id="ARBA00023004"/>
    </source>
</evidence>
<evidence type="ECO:0000256" key="3">
    <source>
        <dbReference type="ARBA" id="ARBA00022485"/>
    </source>
</evidence>
<dbReference type="InterPro" id="IPR040074">
    <property type="entry name" value="BssD/PflA/YjjW"/>
</dbReference>
<keyword evidence="13" id="KW-1185">Reference proteome</keyword>
<dbReference type="GO" id="GO:0016491">
    <property type="term" value="F:oxidoreductase activity"/>
    <property type="evidence" value="ECO:0007669"/>
    <property type="project" value="UniProtKB-KW"/>
</dbReference>
<evidence type="ECO:0000256" key="6">
    <source>
        <dbReference type="ARBA" id="ARBA00023002"/>
    </source>
</evidence>
<dbReference type="Gene3D" id="3.20.20.70">
    <property type="entry name" value="Aldolase class I"/>
    <property type="match status" value="1"/>
</dbReference>
<sequence>MEQKETGMAAAESCGRVPVNKIIPFSAVDGPGNRTAIFLQGCNFDCRYCHNPETRNLCRSCGTCVEKCPKGALFFGEDKKVHFHPEKCCGCDTCIHVCPFGCSPRIRMMNAEEAFAEVKKQQPYIRGITVSGGECTLYPDFLQELFTIARKAGLGTLIDSNGTLNFEKYPELLAVTDGVMLDIKGWDLEDHLRVTGVSNEMVLKNAEYLAASGKLFEVRTVVVPELFDCEKTVRETARLAASHLAQGNIRYKIIAYRPMGVREAYSHYRVPDKAFLNGLADLARQEGMTDVLIV</sequence>
<dbReference type="InterPro" id="IPR001989">
    <property type="entry name" value="Radical_activat_CS"/>
</dbReference>
<dbReference type="Proteomes" id="UP001197875">
    <property type="component" value="Unassembled WGS sequence"/>
</dbReference>
<dbReference type="SFLD" id="SFLDG01066">
    <property type="entry name" value="organic_radical-activating_enz"/>
    <property type="match status" value="1"/>
</dbReference>
<dbReference type="InterPro" id="IPR012839">
    <property type="entry name" value="Organic_radical_activase"/>
</dbReference>
<dbReference type="PROSITE" id="PS51379">
    <property type="entry name" value="4FE4S_FER_2"/>
    <property type="match status" value="2"/>
</dbReference>
<dbReference type="PANTHER" id="PTHR30352:SF13">
    <property type="entry name" value="GLYCYL-RADICAL ENZYME ACTIVATING ENZYME YJJW-RELATED"/>
    <property type="match status" value="1"/>
</dbReference>
<evidence type="ECO:0000256" key="2">
    <source>
        <dbReference type="ARBA" id="ARBA00009777"/>
    </source>
</evidence>
<dbReference type="AlphaFoldDB" id="A0AAE3DTZ1"/>
<dbReference type="PROSITE" id="PS51918">
    <property type="entry name" value="RADICAL_SAM"/>
    <property type="match status" value="1"/>
</dbReference>
<comment type="catalytic activity">
    <reaction evidence="9">
        <text>glycyl-[protein] + reduced [flavodoxin] + S-adenosyl-L-methionine = glycin-2-yl radical-[protein] + semiquinone [flavodoxin] + 5'-deoxyadenosine + L-methionine + H(+)</text>
        <dbReference type="Rhea" id="RHEA:61976"/>
        <dbReference type="Rhea" id="RHEA-COMP:10622"/>
        <dbReference type="Rhea" id="RHEA-COMP:14480"/>
        <dbReference type="Rhea" id="RHEA-COMP:15993"/>
        <dbReference type="Rhea" id="RHEA-COMP:15994"/>
        <dbReference type="ChEBI" id="CHEBI:15378"/>
        <dbReference type="ChEBI" id="CHEBI:17319"/>
        <dbReference type="ChEBI" id="CHEBI:29947"/>
        <dbReference type="ChEBI" id="CHEBI:32722"/>
        <dbReference type="ChEBI" id="CHEBI:57618"/>
        <dbReference type="ChEBI" id="CHEBI:57844"/>
        <dbReference type="ChEBI" id="CHEBI:59789"/>
        <dbReference type="ChEBI" id="CHEBI:140311"/>
    </reaction>
</comment>
<accession>A0AAE3DTZ1</accession>
<dbReference type="NCBIfam" id="TIGR04041">
    <property type="entry name" value="activase_YjjW"/>
    <property type="match status" value="1"/>
</dbReference>
<comment type="similarity">
    <text evidence="2">Belongs to the organic radical-activating enzymes family.</text>
</comment>